<dbReference type="EMBL" id="FMAG01000001">
    <property type="protein sequence ID" value="SCB14980.1"/>
    <property type="molecule type" value="Genomic_DNA"/>
</dbReference>
<dbReference type="AlphaFoldDB" id="A0A1C3UHN2"/>
<feature type="signal peptide" evidence="1">
    <location>
        <begin position="1"/>
        <end position="20"/>
    </location>
</feature>
<sequence>MIRLLGIAIVSTCIAGGAMAADATCKAQAADKKLAGAALTSFTKKCEKDAASACDTQAASKKLAGAAKTSFVKKCTSDAVGG</sequence>
<evidence type="ECO:0008006" key="4">
    <source>
        <dbReference type="Google" id="ProtNLM"/>
    </source>
</evidence>
<organism evidence="2 3">
    <name type="scientific">Rhizobium multihospitium</name>
    <dbReference type="NCBI Taxonomy" id="410764"/>
    <lineage>
        <taxon>Bacteria</taxon>
        <taxon>Pseudomonadati</taxon>
        <taxon>Pseudomonadota</taxon>
        <taxon>Alphaproteobacteria</taxon>
        <taxon>Hyphomicrobiales</taxon>
        <taxon>Rhizobiaceae</taxon>
        <taxon>Rhizobium/Agrobacterium group</taxon>
        <taxon>Rhizobium</taxon>
    </lineage>
</organism>
<proteinExistence type="predicted"/>
<evidence type="ECO:0000256" key="1">
    <source>
        <dbReference type="SAM" id="SignalP"/>
    </source>
</evidence>
<dbReference type="STRING" id="410764.GA0061103_2224"/>
<keyword evidence="3" id="KW-1185">Reference proteome</keyword>
<feature type="chain" id="PRO_5008683140" description="PsiF repeat-containing protein" evidence="1">
    <location>
        <begin position="21"/>
        <end position="82"/>
    </location>
</feature>
<keyword evidence="1" id="KW-0732">Signal</keyword>
<accession>A0A1C3UHN2</accession>
<reference evidence="3" key="1">
    <citation type="submission" date="2016-08" db="EMBL/GenBank/DDBJ databases">
        <authorList>
            <person name="Varghese N."/>
            <person name="Submissions Spin"/>
        </authorList>
    </citation>
    <scope>NUCLEOTIDE SEQUENCE [LARGE SCALE GENOMIC DNA]</scope>
    <source>
        <strain evidence="3">HAMBI 2975</strain>
    </source>
</reference>
<evidence type="ECO:0000313" key="2">
    <source>
        <dbReference type="EMBL" id="SCB14980.1"/>
    </source>
</evidence>
<name>A0A1C3UHN2_9HYPH</name>
<dbReference type="Proteomes" id="UP000199101">
    <property type="component" value="Unassembled WGS sequence"/>
</dbReference>
<dbReference type="RefSeq" id="WP_092707972.1">
    <property type="nucleotide sequence ID" value="NZ_FMAG01000001.1"/>
</dbReference>
<dbReference type="OrthoDB" id="8402975at2"/>
<gene>
    <name evidence="2" type="ORF">GA0061103_2224</name>
</gene>
<protein>
    <recommendedName>
        <fullName evidence="4">PsiF repeat-containing protein</fullName>
    </recommendedName>
</protein>
<evidence type="ECO:0000313" key="3">
    <source>
        <dbReference type="Proteomes" id="UP000199101"/>
    </source>
</evidence>